<accession>A0A9D2KK83</accession>
<dbReference type="InterPro" id="IPR013762">
    <property type="entry name" value="Integrase-like_cat_sf"/>
</dbReference>
<dbReference type="Gene3D" id="1.10.443.10">
    <property type="entry name" value="Intergrase catalytic core"/>
    <property type="match status" value="1"/>
</dbReference>
<comment type="caution">
    <text evidence="4">The sequence shown here is derived from an EMBL/GenBank/DDBJ whole genome shotgun (WGS) entry which is preliminary data.</text>
</comment>
<reference evidence="4" key="2">
    <citation type="submission" date="2021-04" db="EMBL/GenBank/DDBJ databases">
        <authorList>
            <person name="Gilroy R."/>
        </authorList>
    </citation>
    <scope>NUCLEOTIDE SEQUENCE</scope>
    <source>
        <strain evidence="4">ChiSjej2B20-11307</strain>
    </source>
</reference>
<evidence type="ECO:0000259" key="3">
    <source>
        <dbReference type="PROSITE" id="PS51898"/>
    </source>
</evidence>
<evidence type="ECO:0000256" key="2">
    <source>
        <dbReference type="ARBA" id="ARBA00023172"/>
    </source>
</evidence>
<dbReference type="InterPro" id="IPR011010">
    <property type="entry name" value="DNA_brk_join_enz"/>
</dbReference>
<dbReference type="AlphaFoldDB" id="A0A9D2KK83"/>
<dbReference type="Proteomes" id="UP000824223">
    <property type="component" value="Unassembled WGS sequence"/>
</dbReference>
<dbReference type="PROSITE" id="PS51898">
    <property type="entry name" value="TYR_RECOMBINASE"/>
    <property type="match status" value="1"/>
</dbReference>
<dbReference type="GO" id="GO:0006310">
    <property type="term" value="P:DNA recombination"/>
    <property type="evidence" value="ECO:0007669"/>
    <property type="project" value="UniProtKB-KW"/>
</dbReference>
<dbReference type="GO" id="GO:0003677">
    <property type="term" value="F:DNA binding"/>
    <property type="evidence" value="ECO:0007669"/>
    <property type="project" value="UniProtKB-KW"/>
</dbReference>
<keyword evidence="2" id="KW-0233">DNA recombination</keyword>
<name>A0A9D2KK83_9FIRM</name>
<dbReference type="GO" id="GO:0015074">
    <property type="term" value="P:DNA integration"/>
    <property type="evidence" value="ECO:0007669"/>
    <property type="project" value="InterPro"/>
</dbReference>
<evidence type="ECO:0000313" key="4">
    <source>
        <dbReference type="EMBL" id="HJA07426.1"/>
    </source>
</evidence>
<dbReference type="InterPro" id="IPR002104">
    <property type="entry name" value="Integrase_catalytic"/>
</dbReference>
<proteinExistence type="predicted"/>
<sequence>MATAKKLPSGSWRCQVFSHYEPVFDDQGHVVIDPKTQKPKKKRIYESFTSDDPTRRGKAEAEAMANDFYLNHRNKSRHPERLTVFEAIDKYITAADVALSPKTIEEYWKIQKNSFQGIMSLELRELTDDILQEAVNIESKRPNRRCTKNPRPISPKTVRNSYGLISAVINQYGNGYTPKVKLPEVPRKIIDLPDPEIIFNIIKGTDAELPCLLAMWLSFSLEEIRGLKKSSVQGNYITINQVVVDVGGKAVEKDLAKTATRIRRHRIPAYIKTLIDSLPADQEQLVPGSADSIGKRFSRLMEKNGIKMNFHKLRHVNASVMAYLKVPEKYALERGGWKSDKVMKRVYTHTFSDKRLETDNVIDQYFEEVLDIKSKDAAFDKKKYKAWLILFDKPDNKKSMRAFKEFMQHEMQHEN</sequence>
<evidence type="ECO:0000313" key="5">
    <source>
        <dbReference type="Proteomes" id="UP000824223"/>
    </source>
</evidence>
<dbReference type="Gene3D" id="1.10.150.130">
    <property type="match status" value="1"/>
</dbReference>
<keyword evidence="1" id="KW-0238">DNA-binding</keyword>
<gene>
    <name evidence="4" type="ORF">H9798_09855</name>
</gene>
<dbReference type="InterPro" id="IPR010998">
    <property type="entry name" value="Integrase_recombinase_N"/>
</dbReference>
<evidence type="ECO:0000256" key="1">
    <source>
        <dbReference type="ARBA" id="ARBA00023125"/>
    </source>
</evidence>
<dbReference type="EMBL" id="DXAK01000048">
    <property type="protein sequence ID" value="HJA07426.1"/>
    <property type="molecule type" value="Genomic_DNA"/>
</dbReference>
<feature type="domain" description="Tyr recombinase" evidence="3">
    <location>
        <begin position="185"/>
        <end position="360"/>
    </location>
</feature>
<reference evidence="4" key="1">
    <citation type="journal article" date="2021" name="PeerJ">
        <title>Extensive microbial diversity within the chicken gut microbiome revealed by metagenomics and culture.</title>
        <authorList>
            <person name="Gilroy R."/>
            <person name="Ravi A."/>
            <person name="Getino M."/>
            <person name="Pursley I."/>
            <person name="Horton D.L."/>
            <person name="Alikhan N.F."/>
            <person name="Baker D."/>
            <person name="Gharbi K."/>
            <person name="Hall N."/>
            <person name="Watson M."/>
            <person name="Adriaenssens E.M."/>
            <person name="Foster-Nyarko E."/>
            <person name="Jarju S."/>
            <person name="Secka A."/>
            <person name="Antonio M."/>
            <person name="Oren A."/>
            <person name="Chaudhuri R.R."/>
            <person name="La Ragione R."/>
            <person name="Hildebrand F."/>
            <person name="Pallen M.J."/>
        </authorList>
    </citation>
    <scope>NUCLEOTIDE SEQUENCE</scope>
    <source>
        <strain evidence="4">ChiSjej2B20-11307</strain>
    </source>
</reference>
<dbReference type="SUPFAM" id="SSF56349">
    <property type="entry name" value="DNA breaking-rejoining enzymes"/>
    <property type="match status" value="1"/>
</dbReference>
<protein>
    <submittedName>
        <fullName evidence="4">Tyrosine-type recombinase/integrase</fullName>
    </submittedName>
</protein>
<organism evidence="4 5">
    <name type="scientific">Candidatus Mediterraneibacter pullicola</name>
    <dbReference type="NCBI Taxonomy" id="2838682"/>
    <lineage>
        <taxon>Bacteria</taxon>
        <taxon>Bacillati</taxon>
        <taxon>Bacillota</taxon>
        <taxon>Clostridia</taxon>
        <taxon>Lachnospirales</taxon>
        <taxon>Lachnospiraceae</taxon>
        <taxon>Mediterraneibacter</taxon>
    </lineage>
</organism>